<dbReference type="WBParaSite" id="SCUD_0000161301-mRNA-1">
    <property type="protein sequence ID" value="SCUD_0000161301-mRNA-1"/>
    <property type="gene ID" value="SCUD_0000161301"/>
</dbReference>
<sequence>MHTSNTRVLIHASHSIQISIFTHLGGMFTTPKENVFATPD</sequence>
<protein>
    <submittedName>
        <fullName evidence="1">Uncharacterized protein</fullName>
    </submittedName>
</protein>
<accession>A0A183JFZ5</accession>
<evidence type="ECO:0000313" key="1">
    <source>
        <dbReference type="WBParaSite" id="SCUD_0000161301-mRNA-1"/>
    </source>
</evidence>
<dbReference type="AlphaFoldDB" id="A0A183JFZ5"/>
<proteinExistence type="predicted"/>
<organism evidence="1">
    <name type="scientific">Schistosoma curassoni</name>
    <dbReference type="NCBI Taxonomy" id="6186"/>
    <lineage>
        <taxon>Eukaryota</taxon>
        <taxon>Metazoa</taxon>
        <taxon>Spiralia</taxon>
        <taxon>Lophotrochozoa</taxon>
        <taxon>Platyhelminthes</taxon>
        <taxon>Trematoda</taxon>
        <taxon>Digenea</taxon>
        <taxon>Strigeidida</taxon>
        <taxon>Schistosomatoidea</taxon>
        <taxon>Schistosomatidae</taxon>
        <taxon>Schistosoma</taxon>
    </lineage>
</organism>
<reference evidence="1" key="1">
    <citation type="submission" date="2016-06" db="UniProtKB">
        <authorList>
            <consortium name="WormBaseParasite"/>
        </authorList>
    </citation>
    <scope>IDENTIFICATION</scope>
</reference>
<name>A0A183JFZ5_9TREM</name>